<dbReference type="InterPro" id="IPR000748">
    <property type="entry name" value="PsdUridine_synth_RsuA/RluB/E/F"/>
</dbReference>
<dbReference type="GO" id="GO:0000455">
    <property type="term" value="P:enzyme-directed rRNA pseudouridine synthesis"/>
    <property type="evidence" value="ECO:0007669"/>
    <property type="project" value="UniProtKB-ARBA"/>
</dbReference>
<protein>
    <recommendedName>
        <fullName evidence="6">Pseudouridine synthase</fullName>
        <ecNumber evidence="6">5.4.99.-</ecNumber>
    </recommendedName>
</protein>
<keyword evidence="4 6" id="KW-0413">Isomerase</keyword>
<proteinExistence type="inferred from homology"/>
<organism evidence="8 9">
    <name type="scientific">Candidatus Liberibacter europaeus</name>
    <dbReference type="NCBI Taxonomy" id="744859"/>
    <lineage>
        <taxon>Bacteria</taxon>
        <taxon>Pseudomonadati</taxon>
        <taxon>Pseudomonadota</taxon>
        <taxon>Alphaproteobacteria</taxon>
        <taxon>Hyphomicrobiales</taxon>
        <taxon>Rhizobiaceae</taxon>
        <taxon>Liberibacter</taxon>
    </lineage>
</organism>
<dbReference type="InterPro" id="IPR006145">
    <property type="entry name" value="PsdUridine_synth_RsuA/RluA"/>
</dbReference>
<evidence type="ECO:0000256" key="1">
    <source>
        <dbReference type="ARBA" id="ARBA00000073"/>
    </source>
</evidence>
<dbReference type="InterPro" id="IPR002942">
    <property type="entry name" value="S4_RNA-bd"/>
</dbReference>
<evidence type="ECO:0000256" key="2">
    <source>
        <dbReference type="ARBA" id="ARBA00008348"/>
    </source>
</evidence>
<comment type="catalytic activity">
    <reaction evidence="1">
        <text>a uridine in RNA = a pseudouridine in RNA</text>
        <dbReference type="Rhea" id="RHEA:48348"/>
        <dbReference type="Rhea" id="RHEA-COMP:12068"/>
        <dbReference type="Rhea" id="RHEA-COMP:12069"/>
        <dbReference type="ChEBI" id="CHEBI:65314"/>
        <dbReference type="ChEBI" id="CHEBI:65315"/>
    </reaction>
</comment>
<accession>A0A2T4VXQ5</accession>
<feature type="domain" description="RNA-binding S4" evidence="7">
    <location>
        <begin position="14"/>
        <end position="72"/>
    </location>
</feature>
<dbReference type="EC" id="5.4.99.-" evidence="6"/>
<evidence type="ECO:0000256" key="3">
    <source>
        <dbReference type="ARBA" id="ARBA00022884"/>
    </source>
</evidence>
<dbReference type="InterPro" id="IPR050343">
    <property type="entry name" value="RsuA_PseudoU_synthase"/>
</dbReference>
<dbReference type="SMART" id="SM00363">
    <property type="entry name" value="S4"/>
    <property type="match status" value="1"/>
</dbReference>
<dbReference type="InterPro" id="IPR020103">
    <property type="entry name" value="PsdUridine_synth_cat_dom_sf"/>
</dbReference>
<dbReference type="InterPro" id="IPR042092">
    <property type="entry name" value="PsdUridine_s_RsuA/RluB/E/F_cat"/>
</dbReference>
<sequence length="389" mass="43937">MKDIQTAQENLPSERVSKVIARAGIASRREVERMIVQKRVKVNGVYLERAAVNVTATDYIEVDDNPLRKAERTRLWIYYKPLGLVTTHFDSAGRPIVFDNLPVDMPRVVSVGRLDINTEGLLLLTNDGGLARILELPSTQWLRVYRVRAYGTIDQSKLDALKEGIVIHGIFYKGIDAIIDSQKGSNIWFTVGLREGKNREIKKIFEYLKLKVNRLIRISYGPFQLGELLDGDAREVPSKVLREQLGLKLLQESRVNFDAPVYSSKILTKGNRGTSIERVDKFGSGSKIDKNSSKKTSCYNKKGNITSSMQRSNRSSNVWMAPGINSFTTRDKGNDGISINYTNTKKSSFSRKIGKKSLHNKNQSQIVEKAVPVGKQRYSSFKRLNNDSY</sequence>
<evidence type="ECO:0000313" key="9">
    <source>
        <dbReference type="Proteomes" id="UP000240811"/>
    </source>
</evidence>
<dbReference type="PROSITE" id="PS50889">
    <property type="entry name" value="S4"/>
    <property type="match status" value="1"/>
</dbReference>
<name>A0A2T4VXQ5_9HYPH</name>
<evidence type="ECO:0000256" key="4">
    <source>
        <dbReference type="ARBA" id="ARBA00023235"/>
    </source>
</evidence>
<dbReference type="GO" id="GO:0003723">
    <property type="term" value="F:RNA binding"/>
    <property type="evidence" value="ECO:0007669"/>
    <property type="project" value="UniProtKB-KW"/>
</dbReference>
<dbReference type="Proteomes" id="UP000240811">
    <property type="component" value="Unassembled WGS sequence"/>
</dbReference>
<comment type="similarity">
    <text evidence="2 6">Belongs to the pseudouridine synthase RsuA family.</text>
</comment>
<dbReference type="InterPro" id="IPR036986">
    <property type="entry name" value="S4_RNA-bd_sf"/>
</dbReference>
<evidence type="ECO:0000313" key="8">
    <source>
        <dbReference type="EMBL" id="PTL86551.1"/>
    </source>
</evidence>
<dbReference type="CDD" id="cd00165">
    <property type="entry name" value="S4"/>
    <property type="match status" value="1"/>
</dbReference>
<dbReference type="Gene3D" id="3.30.70.580">
    <property type="entry name" value="Pseudouridine synthase I, catalytic domain, N-terminal subdomain"/>
    <property type="match status" value="1"/>
</dbReference>
<dbReference type="Pfam" id="PF01479">
    <property type="entry name" value="S4"/>
    <property type="match status" value="1"/>
</dbReference>
<dbReference type="GO" id="GO:0120159">
    <property type="term" value="F:rRNA pseudouridine synthase activity"/>
    <property type="evidence" value="ECO:0007669"/>
    <property type="project" value="UniProtKB-ARBA"/>
</dbReference>
<keyword evidence="3 5" id="KW-0694">RNA-binding</keyword>
<dbReference type="EMBL" id="PSQJ01000002">
    <property type="protein sequence ID" value="PTL86551.1"/>
    <property type="molecule type" value="Genomic_DNA"/>
</dbReference>
<evidence type="ECO:0000256" key="5">
    <source>
        <dbReference type="PROSITE-ProRule" id="PRU00182"/>
    </source>
</evidence>
<dbReference type="InterPro" id="IPR020094">
    <property type="entry name" value="TruA/RsuA/RluB/E/F_N"/>
</dbReference>
<evidence type="ECO:0000259" key="7">
    <source>
        <dbReference type="SMART" id="SM00363"/>
    </source>
</evidence>
<dbReference type="AlphaFoldDB" id="A0A2T4VXQ5"/>
<dbReference type="Pfam" id="PF00849">
    <property type="entry name" value="PseudoU_synth_2"/>
    <property type="match status" value="1"/>
</dbReference>
<reference evidence="9" key="1">
    <citation type="submission" date="2018-02" db="EMBL/GenBank/DDBJ databases">
        <title>Genome sequence of Candidatus Liberibacter europaeus.</title>
        <authorList>
            <person name="Frampton R.A."/>
            <person name="Thompson S.M."/>
            <person name="David C."/>
            <person name="Addison S.M."/>
            <person name="Smith G.R."/>
        </authorList>
    </citation>
    <scope>NUCLEOTIDE SEQUENCE [LARGE SCALE GENOMIC DNA]</scope>
</reference>
<evidence type="ECO:0000256" key="6">
    <source>
        <dbReference type="RuleBase" id="RU003887"/>
    </source>
</evidence>
<gene>
    <name evidence="8" type="ORF">C4617_01655</name>
</gene>
<dbReference type="SUPFAM" id="SSF55120">
    <property type="entry name" value="Pseudouridine synthase"/>
    <property type="match status" value="1"/>
</dbReference>
<dbReference type="Gene3D" id="3.10.290.10">
    <property type="entry name" value="RNA-binding S4 domain"/>
    <property type="match status" value="1"/>
</dbReference>
<dbReference type="InterPro" id="IPR018496">
    <property type="entry name" value="PsdUridine_synth_RsuA/RluB_CS"/>
</dbReference>
<dbReference type="Gene3D" id="3.30.70.1560">
    <property type="entry name" value="Alpha-L RNA-binding motif"/>
    <property type="match status" value="1"/>
</dbReference>
<dbReference type="NCBIfam" id="TIGR00093">
    <property type="entry name" value="pseudouridine synthase"/>
    <property type="match status" value="1"/>
</dbReference>
<dbReference type="PROSITE" id="PS01149">
    <property type="entry name" value="PSI_RSU"/>
    <property type="match status" value="1"/>
</dbReference>
<dbReference type="PANTHER" id="PTHR47683:SF3">
    <property type="entry name" value="RIBOSOMAL LARGE SUBUNIT PSEUDOURIDINE SYNTHASE B"/>
    <property type="match status" value="1"/>
</dbReference>
<dbReference type="SUPFAM" id="SSF55174">
    <property type="entry name" value="Alpha-L RNA-binding motif"/>
    <property type="match status" value="1"/>
</dbReference>
<dbReference type="PANTHER" id="PTHR47683">
    <property type="entry name" value="PSEUDOURIDINE SYNTHASE FAMILY PROTEIN-RELATED"/>
    <property type="match status" value="1"/>
</dbReference>
<comment type="caution">
    <text evidence="8">The sequence shown here is derived from an EMBL/GenBank/DDBJ whole genome shotgun (WGS) entry which is preliminary data.</text>
</comment>